<sequence length="350" mass="39743">MKNFKRIIMWSLIPVVIELIGLFFVDKFYFAGETNFSIKKVDTSSKQAEHKINVKIPEDAEQVKVASSGNYISYYDGQALQVVDTIKNDVKQVSLENDLSYYTWNLDTDTLLIAEKTSTGGNSRNLKFESYDAKRDEIYPLKNLEKNQELSILLPDDSYEAKHIAFSGASNVFYVTSSGSEDTNSRIYRIDVMIRMNLVNFVRCKLGNIGAVNGTNGDELIYEDRTSNRIRTGRGGIIATGENAMHYLLNTDENNNIYIGNGEDNKVNKIFVTNLKVDRNNWKTYTLPQYVNKSSIYITRDRKIYVDSPEAGEIKELTTGKITKYEGKLISVYDYGVISQNGNKIVNSLF</sequence>
<keyword evidence="1" id="KW-0812">Transmembrane</keyword>
<proteinExistence type="predicted"/>
<dbReference type="SUPFAM" id="SSF82171">
    <property type="entry name" value="DPP6 N-terminal domain-like"/>
    <property type="match status" value="1"/>
</dbReference>
<dbReference type="EMBL" id="JBGEWD010000001">
    <property type="protein sequence ID" value="MEY7998920.1"/>
    <property type="molecule type" value="Genomic_DNA"/>
</dbReference>
<comment type="caution">
    <text evidence="2">The sequence shown here is derived from an EMBL/GenBank/DDBJ whole genome shotgun (WGS) entry which is preliminary data.</text>
</comment>
<reference evidence="2 3" key="1">
    <citation type="submission" date="2024-08" db="EMBL/GenBank/DDBJ databases">
        <title>Clostridium lapicellarii sp. nov., and Clostridium renhuaiense sp. nov., two species isolated from the mud in a fermentation cellar used for producing sauce-flavour Chinese liquors.</title>
        <authorList>
            <person name="Yang F."/>
            <person name="Wang H."/>
            <person name="Chen L.Q."/>
            <person name="Zhou N."/>
            <person name="Lu J.J."/>
            <person name="Pu X.X."/>
            <person name="Wan B."/>
            <person name="Wang L."/>
            <person name="Liu S.J."/>
        </authorList>
    </citation>
    <scope>NUCLEOTIDE SEQUENCE [LARGE SCALE GENOMIC DNA]</scope>
    <source>
        <strain evidence="2 3">MT-5</strain>
    </source>
</reference>
<accession>A0ABV4BMY6</accession>
<dbReference type="Proteomes" id="UP001564657">
    <property type="component" value="Unassembled WGS sequence"/>
</dbReference>
<feature type="transmembrane region" description="Helical" evidence="1">
    <location>
        <begin position="7"/>
        <end position="25"/>
    </location>
</feature>
<keyword evidence="1" id="KW-1133">Transmembrane helix</keyword>
<evidence type="ECO:0008006" key="4">
    <source>
        <dbReference type="Google" id="ProtNLM"/>
    </source>
</evidence>
<keyword evidence="1" id="KW-0472">Membrane</keyword>
<gene>
    <name evidence="2" type="ORF">AB8U03_01685</name>
</gene>
<organism evidence="2 3">
    <name type="scientific">Clostridium moutaii</name>
    <dbReference type="NCBI Taxonomy" id="3240932"/>
    <lineage>
        <taxon>Bacteria</taxon>
        <taxon>Bacillati</taxon>
        <taxon>Bacillota</taxon>
        <taxon>Clostridia</taxon>
        <taxon>Eubacteriales</taxon>
        <taxon>Clostridiaceae</taxon>
        <taxon>Clostridium</taxon>
    </lineage>
</organism>
<evidence type="ECO:0000313" key="2">
    <source>
        <dbReference type="EMBL" id="MEY7998920.1"/>
    </source>
</evidence>
<dbReference type="RefSeq" id="WP_369702796.1">
    <property type="nucleotide sequence ID" value="NZ_JBGEWD010000001.1"/>
</dbReference>
<evidence type="ECO:0000256" key="1">
    <source>
        <dbReference type="SAM" id="Phobius"/>
    </source>
</evidence>
<name>A0ABV4BMY6_9CLOT</name>
<keyword evidence="3" id="KW-1185">Reference proteome</keyword>
<protein>
    <recommendedName>
        <fullName evidence="4">Dipeptidyl peptidase IV</fullName>
    </recommendedName>
</protein>
<evidence type="ECO:0000313" key="3">
    <source>
        <dbReference type="Proteomes" id="UP001564657"/>
    </source>
</evidence>